<evidence type="ECO:0000313" key="5">
    <source>
        <dbReference type="Proteomes" id="UP000663870"/>
    </source>
</evidence>
<dbReference type="InterPro" id="IPR016135">
    <property type="entry name" value="UBQ-conjugating_enzyme/RWD"/>
</dbReference>
<dbReference type="SMART" id="SM00212">
    <property type="entry name" value="UBCc"/>
    <property type="match status" value="1"/>
</dbReference>
<dbReference type="InterPro" id="IPR050113">
    <property type="entry name" value="Ub_conjugating_enzyme"/>
</dbReference>
<dbReference type="Proteomes" id="UP000663854">
    <property type="component" value="Unassembled WGS sequence"/>
</dbReference>
<feature type="domain" description="UBC core" evidence="1">
    <location>
        <begin position="4"/>
        <end position="171"/>
    </location>
</feature>
<organism evidence="2 4">
    <name type="scientific">Rotaria sordida</name>
    <dbReference type="NCBI Taxonomy" id="392033"/>
    <lineage>
        <taxon>Eukaryota</taxon>
        <taxon>Metazoa</taxon>
        <taxon>Spiralia</taxon>
        <taxon>Gnathifera</taxon>
        <taxon>Rotifera</taxon>
        <taxon>Eurotatoria</taxon>
        <taxon>Bdelloidea</taxon>
        <taxon>Philodinida</taxon>
        <taxon>Philodinidae</taxon>
        <taxon>Rotaria</taxon>
    </lineage>
</organism>
<proteinExistence type="predicted"/>
<reference evidence="2" key="1">
    <citation type="submission" date="2021-02" db="EMBL/GenBank/DDBJ databases">
        <authorList>
            <person name="Nowell W R."/>
        </authorList>
    </citation>
    <scope>NUCLEOTIDE SEQUENCE</scope>
</reference>
<keyword evidence="5" id="KW-1185">Reference proteome</keyword>
<gene>
    <name evidence="3" type="ORF">JXQ802_LOCUS33094</name>
    <name evidence="2" type="ORF">PYM288_LOCUS21646</name>
</gene>
<dbReference type="PANTHER" id="PTHR24067">
    <property type="entry name" value="UBIQUITIN-CONJUGATING ENZYME E2"/>
    <property type="match status" value="1"/>
</dbReference>
<evidence type="ECO:0000313" key="4">
    <source>
        <dbReference type="Proteomes" id="UP000663854"/>
    </source>
</evidence>
<dbReference type="PROSITE" id="PS50127">
    <property type="entry name" value="UBC_2"/>
    <property type="match status" value="1"/>
</dbReference>
<evidence type="ECO:0000313" key="2">
    <source>
        <dbReference type="EMBL" id="CAF1139756.1"/>
    </source>
</evidence>
<protein>
    <recommendedName>
        <fullName evidence="1">UBC core domain-containing protein</fullName>
    </recommendedName>
</protein>
<dbReference type="Pfam" id="PF00179">
    <property type="entry name" value="UQ_con"/>
    <property type="match status" value="1"/>
</dbReference>
<accession>A0A814RYQ0</accession>
<dbReference type="EMBL" id="CAJNOL010001491">
    <property type="protein sequence ID" value="CAF1369905.1"/>
    <property type="molecule type" value="Genomic_DNA"/>
</dbReference>
<dbReference type="EMBL" id="CAJNOH010000869">
    <property type="protein sequence ID" value="CAF1139756.1"/>
    <property type="molecule type" value="Genomic_DNA"/>
</dbReference>
<evidence type="ECO:0000259" key="1">
    <source>
        <dbReference type="PROSITE" id="PS50127"/>
    </source>
</evidence>
<dbReference type="Proteomes" id="UP000663870">
    <property type="component" value="Unassembled WGS sequence"/>
</dbReference>
<name>A0A814RYQ0_9BILA</name>
<dbReference type="SUPFAM" id="SSF54495">
    <property type="entry name" value="UBC-like"/>
    <property type="match status" value="1"/>
</dbReference>
<dbReference type="InterPro" id="IPR000608">
    <property type="entry name" value="UBC"/>
</dbReference>
<dbReference type="Gene3D" id="3.10.110.10">
    <property type="entry name" value="Ubiquitin Conjugating Enzyme"/>
    <property type="match status" value="1"/>
</dbReference>
<evidence type="ECO:0000313" key="3">
    <source>
        <dbReference type="EMBL" id="CAF1369905.1"/>
    </source>
</evidence>
<sequence>MADARPKRVLNEIQKLQALATNNDPSSVKFLLDKSPLDDQSSGSQAATASSASTIILGRILPNSDIFNQAAFQIEIKLTSEYPFKAPEVRFITPIYHPSVDKDGKICVDIINGDGKYKATTPLTSIIKDIVDLIDNPQIDHSVNADIGAEYVSNRAEFNRKALESVKKDGLPRQ</sequence>
<dbReference type="AlphaFoldDB" id="A0A814RYQ0"/>
<comment type="caution">
    <text evidence="2">The sequence shown here is derived from an EMBL/GenBank/DDBJ whole genome shotgun (WGS) entry which is preliminary data.</text>
</comment>